<protein>
    <submittedName>
        <fullName evidence="2">Uncharacterized protein</fullName>
    </submittedName>
</protein>
<dbReference type="EMBL" id="KL367604">
    <property type="protein sequence ID" value="KFD61991.1"/>
    <property type="molecule type" value="Genomic_DNA"/>
</dbReference>
<evidence type="ECO:0000313" key="3">
    <source>
        <dbReference type="Proteomes" id="UP000030764"/>
    </source>
</evidence>
<evidence type="ECO:0000313" key="2">
    <source>
        <dbReference type="EMBL" id="KFD61991.1"/>
    </source>
</evidence>
<dbReference type="EMBL" id="KL363447">
    <property type="protein sequence ID" value="KFD45644.1"/>
    <property type="molecule type" value="Genomic_DNA"/>
</dbReference>
<reference evidence="2 3" key="1">
    <citation type="journal article" date="2014" name="Nat. Genet.">
        <title>Genome and transcriptome of the porcine whipworm Trichuris suis.</title>
        <authorList>
            <person name="Jex A.R."/>
            <person name="Nejsum P."/>
            <person name="Schwarz E.M."/>
            <person name="Hu L."/>
            <person name="Young N.D."/>
            <person name="Hall R.S."/>
            <person name="Korhonen P.K."/>
            <person name="Liao S."/>
            <person name="Thamsborg S."/>
            <person name="Xia J."/>
            <person name="Xu P."/>
            <person name="Wang S."/>
            <person name="Scheerlinck J.P."/>
            <person name="Hofmann A."/>
            <person name="Sternberg P.W."/>
            <person name="Wang J."/>
            <person name="Gasser R.B."/>
        </authorList>
    </citation>
    <scope>NUCLEOTIDE SEQUENCE [LARGE SCALE GENOMIC DNA]</scope>
    <source>
        <strain evidence="2">DCEP-RM93F</strain>
        <strain evidence="1">DCEP-RM93M</strain>
    </source>
</reference>
<sequence>MLSRTCSLMRADTGRREGAVPFAGVSGKWAKKISDREIPEASVPAVIVVQAISIATNVQWLYSTVKDEESAATLLCEKDLLHQERLRPCGTHRTSLPLYLCELIWRKRLASGDDPFEKLLQDIAMLYPSQ</sequence>
<gene>
    <name evidence="1" type="ORF">M513_13479</name>
    <name evidence="2" type="ORF">M514_13479</name>
</gene>
<organism evidence="2">
    <name type="scientific">Trichuris suis</name>
    <name type="common">pig whipworm</name>
    <dbReference type="NCBI Taxonomy" id="68888"/>
    <lineage>
        <taxon>Eukaryota</taxon>
        <taxon>Metazoa</taxon>
        <taxon>Ecdysozoa</taxon>
        <taxon>Nematoda</taxon>
        <taxon>Enoplea</taxon>
        <taxon>Dorylaimia</taxon>
        <taxon>Trichinellida</taxon>
        <taxon>Trichuridae</taxon>
        <taxon>Trichuris</taxon>
    </lineage>
</organism>
<keyword evidence="3" id="KW-1185">Reference proteome</keyword>
<dbReference type="Proteomes" id="UP000030758">
    <property type="component" value="Unassembled WGS sequence"/>
</dbReference>
<accession>A0A085MXP5</accession>
<name>A0A085MXP5_9BILA</name>
<dbReference type="Proteomes" id="UP000030764">
    <property type="component" value="Unassembled WGS sequence"/>
</dbReference>
<evidence type="ECO:0000313" key="1">
    <source>
        <dbReference type="EMBL" id="KFD45644.1"/>
    </source>
</evidence>
<dbReference type="AlphaFoldDB" id="A0A085MXP5"/>
<proteinExistence type="predicted"/>